<keyword evidence="6 7" id="KW-0472">Membrane</keyword>
<comment type="subcellular location">
    <subcellularLocation>
        <location evidence="1">Membrane</location>
        <topology evidence="1">Multi-pass membrane protein</topology>
    </subcellularLocation>
</comment>
<evidence type="ECO:0008006" key="12">
    <source>
        <dbReference type="Google" id="ProtNLM"/>
    </source>
</evidence>
<keyword evidence="3 7" id="KW-0813">Transport</keyword>
<keyword evidence="11" id="KW-1185">Reference proteome</keyword>
<comment type="similarity">
    <text evidence="2 7">Belongs to the purine-cytosine permease (2.A.39) family.</text>
</comment>
<feature type="transmembrane region" description="Helical" evidence="9">
    <location>
        <begin position="418"/>
        <end position="439"/>
    </location>
</feature>
<proteinExistence type="inferred from homology"/>
<dbReference type="InterPro" id="IPR026030">
    <property type="entry name" value="Pur-cyt_permease_Fcy2/21/22"/>
</dbReference>
<dbReference type="InterPro" id="IPR001248">
    <property type="entry name" value="Pur-cyt_permease"/>
</dbReference>
<keyword evidence="5 9" id="KW-1133">Transmembrane helix</keyword>
<evidence type="ECO:0000313" key="11">
    <source>
        <dbReference type="Proteomes" id="UP001583186"/>
    </source>
</evidence>
<evidence type="ECO:0000256" key="6">
    <source>
        <dbReference type="ARBA" id="ARBA00023136"/>
    </source>
</evidence>
<feature type="region of interest" description="Disordered" evidence="8">
    <location>
        <begin position="1"/>
        <end position="54"/>
    </location>
</feature>
<evidence type="ECO:0000256" key="9">
    <source>
        <dbReference type="SAM" id="Phobius"/>
    </source>
</evidence>
<sequence length="522" mass="56278">MDVDVEARGVSANPDRSPPFKSEKEAAGHSSSLTPSIDDMAAADSASDEVSSSKKPWHKRAPAYFTANTMELGAIGPIPVEKRTDKRAYTAFTLWFTLNCNILPITFGMLGPEFGCSLRDSALVTLFFTLLTALAPAYFSTLGSQTGMRQMMQARYSFGRYIVSIPVLLNMATLTGFCVIMVVIGGQCLTAVSGGSLSPYVGVVVVSIVALFISFCGYKVLHIYEKYSWAPALIAIIVATGCGGKHLKEQTVVVTSPAASIVSYAMVVASYMLPWAAIASDFFTYIDPKVKPRTIFLYSYAGLVLSTVPLMCLGAAIAGALYNIPAWNTGYDDNMVGGVLDAMLQPAGGFGKFMTVLLALSLIGNISATSYAITLNFPMLLPLLGRIPRHLYAIFLSAVVIGVGIGASKNFYDNLNNFITLIGYWAAAFIGAFLVEHLWFRRANCANYNPEDWDNAKRLPIGLAAICAALCSIALIVPSMDQVWYVGPIAKTTGDLGFEFAFIVTALLYGPFRLLEKKFSGR</sequence>
<dbReference type="PANTHER" id="PTHR31806">
    <property type="entry name" value="PURINE-CYTOSINE PERMEASE FCY2-RELATED"/>
    <property type="match status" value="1"/>
</dbReference>
<feature type="transmembrane region" description="Helical" evidence="9">
    <location>
        <begin position="88"/>
        <end position="110"/>
    </location>
</feature>
<feature type="transmembrane region" description="Helical" evidence="9">
    <location>
        <begin position="122"/>
        <end position="140"/>
    </location>
</feature>
<keyword evidence="4 9" id="KW-0812">Transmembrane</keyword>
<evidence type="ECO:0000313" key="10">
    <source>
        <dbReference type="EMBL" id="KAL1889086.1"/>
    </source>
</evidence>
<feature type="transmembrane region" description="Helical" evidence="9">
    <location>
        <begin position="353"/>
        <end position="379"/>
    </location>
</feature>
<feature type="transmembrane region" description="Helical" evidence="9">
    <location>
        <begin position="161"/>
        <end position="185"/>
    </location>
</feature>
<feature type="transmembrane region" description="Helical" evidence="9">
    <location>
        <begin position="459"/>
        <end position="477"/>
    </location>
</feature>
<organism evidence="10 11">
    <name type="scientific">Sporothrix stenoceras</name>
    <dbReference type="NCBI Taxonomy" id="5173"/>
    <lineage>
        <taxon>Eukaryota</taxon>
        <taxon>Fungi</taxon>
        <taxon>Dikarya</taxon>
        <taxon>Ascomycota</taxon>
        <taxon>Pezizomycotina</taxon>
        <taxon>Sordariomycetes</taxon>
        <taxon>Sordariomycetidae</taxon>
        <taxon>Ophiostomatales</taxon>
        <taxon>Ophiostomataceae</taxon>
        <taxon>Sporothrix</taxon>
    </lineage>
</organism>
<feature type="transmembrane region" description="Helical" evidence="9">
    <location>
        <begin position="295"/>
        <end position="322"/>
    </location>
</feature>
<dbReference type="PIRSF" id="PIRSF002744">
    <property type="entry name" value="Pur-cyt_permease"/>
    <property type="match status" value="1"/>
</dbReference>
<feature type="transmembrane region" description="Helical" evidence="9">
    <location>
        <begin position="197"/>
        <end position="217"/>
    </location>
</feature>
<dbReference type="Proteomes" id="UP001583186">
    <property type="component" value="Unassembled WGS sequence"/>
</dbReference>
<feature type="transmembrane region" description="Helical" evidence="9">
    <location>
        <begin position="229"/>
        <end position="247"/>
    </location>
</feature>
<dbReference type="Gene3D" id="1.10.4160.10">
    <property type="entry name" value="Hydantoin permease"/>
    <property type="match status" value="1"/>
</dbReference>
<dbReference type="Pfam" id="PF02133">
    <property type="entry name" value="Transp_cyt_pur"/>
    <property type="match status" value="1"/>
</dbReference>
<reference evidence="10 11" key="1">
    <citation type="journal article" date="2024" name="IMA Fungus">
        <title>IMA Genome - F19 : A genome assembly and annotation guide to empower mycologists, including annotated draft genome sequences of Ceratocystis pirilliformis, Diaporthe australafricana, Fusarium ophioides, Paecilomyces lecythidis, and Sporothrix stenoceras.</title>
        <authorList>
            <person name="Aylward J."/>
            <person name="Wilson A.M."/>
            <person name="Visagie C.M."/>
            <person name="Spraker J."/>
            <person name="Barnes I."/>
            <person name="Buitendag C."/>
            <person name="Ceriani C."/>
            <person name="Del Mar Angel L."/>
            <person name="du Plessis D."/>
            <person name="Fuchs T."/>
            <person name="Gasser K."/>
            <person name="Kramer D."/>
            <person name="Li W."/>
            <person name="Munsamy K."/>
            <person name="Piso A."/>
            <person name="Price J.L."/>
            <person name="Sonnekus B."/>
            <person name="Thomas C."/>
            <person name="van der Nest A."/>
            <person name="van Dijk A."/>
            <person name="van Heerden A."/>
            <person name="van Vuuren N."/>
            <person name="Yilmaz N."/>
            <person name="Duong T.A."/>
            <person name="van der Merwe N.A."/>
            <person name="Wingfield M.J."/>
            <person name="Wingfield B.D."/>
        </authorList>
    </citation>
    <scope>NUCLEOTIDE SEQUENCE [LARGE SCALE GENOMIC DNA]</scope>
    <source>
        <strain evidence="10 11">CMW 5346</strain>
    </source>
</reference>
<feature type="transmembrane region" description="Helical" evidence="9">
    <location>
        <begin position="497"/>
        <end position="515"/>
    </location>
</feature>
<evidence type="ECO:0000256" key="3">
    <source>
        <dbReference type="ARBA" id="ARBA00022448"/>
    </source>
</evidence>
<evidence type="ECO:0000256" key="5">
    <source>
        <dbReference type="ARBA" id="ARBA00022989"/>
    </source>
</evidence>
<feature type="compositionally biased region" description="Low complexity" evidence="8">
    <location>
        <begin position="36"/>
        <end position="50"/>
    </location>
</feature>
<dbReference type="PANTHER" id="PTHR31806:SF5">
    <property type="entry name" value="PURINE-CYTOSINE PERMEASE FCY21"/>
    <property type="match status" value="1"/>
</dbReference>
<feature type="transmembrane region" description="Helical" evidence="9">
    <location>
        <begin position="259"/>
        <end position="283"/>
    </location>
</feature>
<dbReference type="EMBL" id="JAWCUI010000080">
    <property type="protein sequence ID" value="KAL1889086.1"/>
    <property type="molecule type" value="Genomic_DNA"/>
</dbReference>
<evidence type="ECO:0000256" key="2">
    <source>
        <dbReference type="ARBA" id="ARBA00008974"/>
    </source>
</evidence>
<evidence type="ECO:0000256" key="8">
    <source>
        <dbReference type="SAM" id="MobiDB-lite"/>
    </source>
</evidence>
<evidence type="ECO:0000256" key="1">
    <source>
        <dbReference type="ARBA" id="ARBA00004141"/>
    </source>
</evidence>
<accession>A0ABR3YL60</accession>
<gene>
    <name evidence="10" type="ORF">Sste5346_009151</name>
</gene>
<feature type="transmembrane region" description="Helical" evidence="9">
    <location>
        <begin position="391"/>
        <end position="412"/>
    </location>
</feature>
<name>A0ABR3YL60_9PEZI</name>
<comment type="caution">
    <text evidence="10">The sequence shown here is derived from an EMBL/GenBank/DDBJ whole genome shotgun (WGS) entry which is preliminary data.</text>
</comment>
<evidence type="ECO:0000256" key="4">
    <source>
        <dbReference type="ARBA" id="ARBA00022692"/>
    </source>
</evidence>
<protein>
    <recommendedName>
        <fullName evidence="12">Cytosine-purine permease</fullName>
    </recommendedName>
</protein>
<evidence type="ECO:0000256" key="7">
    <source>
        <dbReference type="PIRNR" id="PIRNR002744"/>
    </source>
</evidence>